<feature type="compositionally biased region" description="Pro residues" evidence="1">
    <location>
        <begin position="14"/>
        <end position="31"/>
    </location>
</feature>
<feature type="compositionally biased region" description="Basic residues" evidence="1">
    <location>
        <begin position="1"/>
        <end position="10"/>
    </location>
</feature>
<evidence type="ECO:0000256" key="1">
    <source>
        <dbReference type="SAM" id="MobiDB-lite"/>
    </source>
</evidence>
<evidence type="ECO:0000313" key="2">
    <source>
        <dbReference type="EMBL" id="EFJ28509.1"/>
    </source>
</evidence>
<dbReference type="InParanoid" id="D8RHE1"/>
<dbReference type="eggNOG" id="KOG1196">
    <property type="taxonomic scope" value="Eukaryota"/>
</dbReference>
<protein>
    <submittedName>
        <fullName evidence="2">Uncharacterized protein</fullName>
    </submittedName>
</protein>
<feature type="region of interest" description="Disordered" evidence="1">
    <location>
        <begin position="1"/>
        <end position="41"/>
    </location>
</feature>
<keyword evidence="3" id="KW-1185">Reference proteome</keyword>
<dbReference type="AlphaFoldDB" id="D8RHE1"/>
<organism evidence="3">
    <name type="scientific">Selaginella moellendorffii</name>
    <name type="common">Spikemoss</name>
    <dbReference type="NCBI Taxonomy" id="88036"/>
    <lineage>
        <taxon>Eukaryota</taxon>
        <taxon>Viridiplantae</taxon>
        <taxon>Streptophyta</taxon>
        <taxon>Embryophyta</taxon>
        <taxon>Tracheophyta</taxon>
        <taxon>Lycopodiopsida</taxon>
        <taxon>Selaginellales</taxon>
        <taxon>Selaginellaceae</taxon>
        <taxon>Selaginella</taxon>
    </lineage>
</organism>
<reference evidence="2 3" key="1">
    <citation type="journal article" date="2011" name="Science">
        <title>The Selaginella genome identifies genetic changes associated with the evolution of vascular plants.</title>
        <authorList>
            <person name="Banks J.A."/>
            <person name="Nishiyama T."/>
            <person name="Hasebe M."/>
            <person name="Bowman J.L."/>
            <person name="Gribskov M."/>
            <person name="dePamphilis C."/>
            <person name="Albert V.A."/>
            <person name="Aono N."/>
            <person name="Aoyama T."/>
            <person name="Ambrose B.A."/>
            <person name="Ashton N.W."/>
            <person name="Axtell M.J."/>
            <person name="Barker E."/>
            <person name="Barker M.S."/>
            <person name="Bennetzen J.L."/>
            <person name="Bonawitz N.D."/>
            <person name="Chapple C."/>
            <person name="Cheng C."/>
            <person name="Correa L.G."/>
            <person name="Dacre M."/>
            <person name="DeBarry J."/>
            <person name="Dreyer I."/>
            <person name="Elias M."/>
            <person name="Engstrom E.M."/>
            <person name="Estelle M."/>
            <person name="Feng L."/>
            <person name="Finet C."/>
            <person name="Floyd S.K."/>
            <person name="Frommer W.B."/>
            <person name="Fujita T."/>
            <person name="Gramzow L."/>
            <person name="Gutensohn M."/>
            <person name="Harholt J."/>
            <person name="Hattori M."/>
            <person name="Heyl A."/>
            <person name="Hirai T."/>
            <person name="Hiwatashi Y."/>
            <person name="Ishikawa M."/>
            <person name="Iwata M."/>
            <person name="Karol K.G."/>
            <person name="Koehler B."/>
            <person name="Kolukisaoglu U."/>
            <person name="Kubo M."/>
            <person name="Kurata T."/>
            <person name="Lalonde S."/>
            <person name="Li K."/>
            <person name="Li Y."/>
            <person name="Litt A."/>
            <person name="Lyons E."/>
            <person name="Manning G."/>
            <person name="Maruyama T."/>
            <person name="Michael T.P."/>
            <person name="Mikami K."/>
            <person name="Miyazaki S."/>
            <person name="Morinaga S."/>
            <person name="Murata T."/>
            <person name="Mueller-Roeber B."/>
            <person name="Nelson D.R."/>
            <person name="Obara M."/>
            <person name="Oguri Y."/>
            <person name="Olmstead R.G."/>
            <person name="Onodera N."/>
            <person name="Petersen B.L."/>
            <person name="Pils B."/>
            <person name="Prigge M."/>
            <person name="Rensing S.A."/>
            <person name="Riano-Pachon D.M."/>
            <person name="Roberts A.W."/>
            <person name="Sato Y."/>
            <person name="Scheller H.V."/>
            <person name="Schulz B."/>
            <person name="Schulz C."/>
            <person name="Shakirov E.V."/>
            <person name="Shibagaki N."/>
            <person name="Shinohara N."/>
            <person name="Shippen D.E."/>
            <person name="Soerensen I."/>
            <person name="Sotooka R."/>
            <person name="Sugimoto N."/>
            <person name="Sugita M."/>
            <person name="Sumikawa N."/>
            <person name="Tanurdzic M."/>
            <person name="Theissen G."/>
            <person name="Ulvskov P."/>
            <person name="Wakazuki S."/>
            <person name="Weng J.K."/>
            <person name="Willats W.W."/>
            <person name="Wipf D."/>
            <person name="Wolf P.G."/>
            <person name="Yang L."/>
            <person name="Zimmer A.D."/>
            <person name="Zhu Q."/>
            <person name="Mitros T."/>
            <person name="Hellsten U."/>
            <person name="Loque D."/>
            <person name="Otillar R."/>
            <person name="Salamov A."/>
            <person name="Schmutz J."/>
            <person name="Shapiro H."/>
            <person name="Lindquist E."/>
            <person name="Lucas S."/>
            <person name="Rokhsar D."/>
            <person name="Grigoriev I.V."/>
        </authorList>
    </citation>
    <scope>NUCLEOTIDE SEQUENCE [LARGE SCALE GENOMIC DNA]</scope>
</reference>
<feature type="compositionally biased region" description="Low complexity" evidence="1">
    <location>
        <begin position="32"/>
        <end position="41"/>
    </location>
</feature>
<dbReference type="EMBL" id="GL377579">
    <property type="protein sequence ID" value="EFJ28509.1"/>
    <property type="molecule type" value="Genomic_DNA"/>
</dbReference>
<gene>
    <name evidence="2" type="ORF">SELMODRAFT_93322</name>
</gene>
<dbReference type="KEGG" id="smo:SELMODRAFT_93322"/>
<name>D8RHE1_SELML</name>
<dbReference type="Proteomes" id="UP000001514">
    <property type="component" value="Unassembled WGS sequence"/>
</dbReference>
<dbReference type="HOGENOM" id="CLU_158901_0_0_1"/>
<sequence>MGLLWGRKKNAAPAPTPAPPAPAPDPIPADPPVSADVDAAASSAVSSSSDGVAAGLLAAETSVFEFGSAGREKVTLAGYCPVSDALEPCRWKILPSGDGAPKFRVIF</sequence>
<dbReference type="Gramene" id="EFJ28509">
    <property type="protein sequence ID" value="EFJ28509"/>
    <property type="gene ID" value="SELMODRAFT_93322"/>
</dbReference>
<evidence type="ECO:0000313" key="3">
    <source>
        <dbReference type="Proteomes" id="UP000001514"/>
    </source>
</evidence>
<accession>D8RHE1</accession>
<proteinExistence type="predicted"/>